<evidence type="ECO:0000313" key="3">
    <source>
        <dbReference type="EMBL" id="CAB4547643.1"/>
    </source>
</evidence>
<evidence type="ECO:0000256" key="2">
    <source>
        <dbReference type="SAM" id="Phobius"/>
    </source>
</evidence>
<dbReference type="AlphaFoldDB" id="A0A6J6CBH3"/>
<evidence type="ECO:0000313" key="4">
    <source>
        <dbReference type="EMBL" id="CAB4608815.1"/>
    </source>
</evidence>
<dbReference type="EMBL" id="CAEZSN010000106">
    <property type="protein sequence ID" value="CAB4547643.1"/>
    <property type="molecule type" value="Genomic_DNA"/>
</dbReference>
<sequence>MTQSLIWFPLVGASIFFLSSLIMLGTKAKKLNRQLARTEKYRKAFDANPRSVTLKVSNGKLPDLKSVLTERKALLKARLKKQQDKQRRLLSRLKNSQLNKRK</sequence>
<protein>
    <submittedName>
        <fullName evidence="3">Unannotated protein</fullName>
    </submittedName>
</protein>
<gene>
    <name evidence="3" type="ORF">UFOPK1433_00908</name>
    <name evidence="4" type="ORF">UFOPK1843_00682</name>
</gene>
<organism evidence="3">
    <name type="scientific">freshwater metagenome</name>
    <dbReference type="NCBI Taxonomy" id="449393"/>
    <lineage>
        <taxon>unclassified sequences</taxon>
        <taxon>metagenomes</taxon>
        <taxon>ecological metagenomes</taxon>
    </lineage>
</organism>
<feature type="region of interest" description="Disordered" evidence="1">
    <location>
        <begin position="80"/>
        <end position="102"/>
    </location>
</feature>
<reference evidence="3" key="1">
    <citation type="submission" date="2020-05" db="EMBL/GenBank/DDBJ databases">
        <authorList>
            <person name="Chiriac C."/>
            <person name="Salcher M."/>
            <person name="Ghai R."/>
            <person name="Kavagutti S V."/>
        </authorList>
    </citation>
    <scope>NUCLEOTIDE SEQUENCE</scope>
</reference>
<dbReference type="EMBL" id="CAEZUR010000046">
    <property type="protein sequence ID" value="CAB4608815.1"/>
    <property type="molecule type" value="Genomic_DNA"/>
</dbReference>
<accession>A0A6J6CBH3</accession>
<proteinExistence type="predicted"/>
<keyword evidence="2" id="KW-0812">Transmembrane</keyword>
<keyword evidence="2" id="KW-1133">Transmembrane helix</keyword>
<evidence type="ECO:0000256" key="1">
    <source>
        <dbReference type="SAM" id="MobiDB-lite"/>
    </source>
</evidence>
<keyword evidence="2" id="KW-0472">Membrane</keyword>
<name>A0A6J6CBH3_9ZZZZ</name>
<feature type="transmembrane region" description="Helical" evidence="2">
    <location>
        <begin position="6"/>
        <end position="24"/>
    </location>
</feature>